<accession>A0A1F8F4R5</accession>
<feature type="transmembrane region" description="Helical" evidence="1">
    <location>
        <begin position="97"/>
        <end position="117"/>
    </location>
</feature>
<evidence type="ECO:0000256" key="1">
    <source>
        <dbReference type="SAM" id="Phobius"/>
    </source>
</evidence>
<dbReference type="Proteomes" id="UP000177605">
    <property type="component" value="Unassembled WGS sequence"/>
</dbReference>
<comment type="caution">
    <text evidence="2">The sequence shown here is derived from an EMBL/GenBank/DDBJ whole genome shotgun (WGS) entry which is preliminary data.</text>
</comment>
<proteinExistence type="predicted"/>
<name>A0A1F8F4R5_9BACT</name>
<feature type="transmembrane region" description="Helical" evidence="1">
    <location>
        <begin position="6"/>
        <end position="24"/>
    </location>
</feature>
<reference evidence="2 3" key="1">
    <citation type="journal article" date="2016" name="Nat. Commun.">
        <title>Thousands of microbial genomes shed light on interconnected biogeochemical processes in an aquifer system.</title>
        <authorList>
            <person name="Anantharaman K."/>
            <person name="Brown C.T."/>
            <person name="Hug L.A."/>
            <person name="Sharon I."/>
            <person name="Castelle C.J."/>
            <person name="Probst A.J."/>
            <person name="Thomas B.C."/>
            <person name="Singh A."/>
            <person name="Wilkins M.J."/>
            <person name="Karaoz U."/>
            <person name="Brodie E.L."/>
            <person name="Williams K.H."/>
            <person name="Hubbard S.S."/>
            <person name="Banfield J.F."/>
        </authorList>
    </citation>
    <scope>NUCLEOTIDE SEQUENCE [LARGE SCALE GENOMIC DNA]</scope>
</reference>
<evidence type="ECO:0008006" key="4">
    <source>
        <dbReference type="Google" id="ProtNLM"/>
    </source>
</evidence>
<dbReference type="AlphaFoldDB" id="A0A1F8F4R5"/>
<gene>
    <name evidence="2" type="ORF">A2669_00530</name>
</gene>
<sequence length="189" mass="22352">MLSDLTLSAFIVIGLRLLLPLTILKWRVFGALVSPLADALDVVLVDILVLVLHEPQTGFGNHYQFIDKWLDMYYFTLEVLVSLWWTNKLAKNTSIALYLYRFAGMVLFEITGIRKIFFFFPNLFENFFLYYVIATKWFPRLVPKTKKQLAVVLLLLYIPKFGQEWLLHYAQAHPWGWIRDTFLPFIIRR</sequence>
<dbReference type="EMBL" id="MGJM01000002">
    <property type="protein sequence ID" value="OGN07236.1"/>
    <property type="molecule type" value="Genomic_DNA"/>
</dbReference>
<evidence type="ECO:0000313" key="3">
    <source>
        <dbReference type="Proteomes" id="UP000177605"/>
    </source>
</evidence>
<evidence type="ECO:0000313" key="2">
    <source>
        <dbReference type="EMBL" id="OGN07236.1"/>
    </source>
</evidence>
<organism evidence="2 3">
    <name type="scientific">Candidatus Yanofskybacteria bacterium RIFCSPHIGHO2_01_FULL_48_25b</name>
    <dbReference type="NCBI Taxonomy" id="1802672"/>
    <lineage>
        <taxon>Bacteria</taxon>
        <taxon>Candidatus Yanofskyibacteriota</taxon>
    </lineage>
</organism>
<keyword evidence="1" id="KW-1133">Transmembrane helix</keyword>
<keyword evidence="1" id="KW-0812">Transmembrane</keyword>
<protein>
    <recommendedName>
        <fullName evidence="4">CDP-alcohol phosphatidyltransferase</fullName>
    </recommendedName>
</protein>
<feature type="transmembrane region" description="Helical" evidence="1">
    <location>
        <begin position="72"/>
        <end position="90"/>
    </location>
</feature>
<keyword evidence="1" id="KW-0472">Membrane</keyword>